<evidence type="ECO:0000313" key="12">
    <source>
        <dbReference type="Proteomes" id="UP000472580"/>
    </source>
</evidence>
<dbReference type="InterPro" id="IPR036565">
    <property type="entry name" value="Mur-like_cat_sf"/>
</dbReference>
<name>A0A6L6YF00_9BURK</name>
<dbReference type="InterPro" id="IPR005762">
    <property type="entry name" value="MurD"/>
</dbReference>
<dbReference type="PANTHER" id="PTHR43692:SF1">
    <property type="entry name" value="UDP-N-ACETYLMURAMOYLALANINE--D-GLUTAMATE LIGASE"/>
    <property type="match status" value="1"/>
</dbReference>
<keyword evidence="4 7" id="KW-0436">Ligase</keyword>
<feature type="binding site" evidence="7">
    <location>
        <begin position="126"/>
        <end position="132"/>
    </location>
    <ligand>
        <name>ATP</name>
        <dbReference type="ChEBI" id="CHEBI:30616"/>
    </ligand>
</feature>
<dbReference type="GO" id="GO:0051301">
    <property type="term" value="P:cell division"/>
    <property type="evidence" value="ECO:0007669"/>
    <property type="project" value="UniProtKB-KW"/>
</dbReference>
<dbReference type="NCBIfam" id="TIGR01087">
    <property type="entry name" value="murD"/>
    <property type="match status" value="1"/>
</dbReference>
<dbReference type="SUPFAM" id="SSF53244">
    <property type="entry name" value="MurD-like peptide ligases, peptide-binding domain"/>
    <property type="match status" value="1"/>
</dbReference>
<dbReference type="PANTHER" id="PTHR43692">
    <property type="entry name" value="UDP-N-ACETYLMURAMOYLALANINE--D-GLUTAMATE LIGASE"/>
    <property type="match status" value="1"/>
</dbReference>
<keyword evidence="7 8" id="KW-0573">Peptidoglycan synthesis</keyword>
<keyword evidence="7 8" id="KW-0131">Cell cycle</keyword>
<dbReference type="GO" id="GO:0071555">
    <property type="term" value="P:cell wall organization"/>
    <property type="evidence" value="ECO:0007669"/>
    <property type="project" value="UniProtKB-KW"/>
</dbReference>
<reference evidence="11 12" key="1">
    <citation type="submission" date="2019-12" db="EMBL/GenBank/DDBJ databases">
        <title>Microbes associate with the intestines of laboratory mice.</title>
        <authorList>
            <person name="Navarre W."/>
            <person name="Wong E."/>
        </authorList>
    </citation>
    <scope>NUCLEOTIDE SEQUENCE [LARGE SCALE GENOMIC DNA]</scope>
    <source>
        <strain evidence="11 12">NM82_D38</strain>
    </source>
</reference>
<keyword evidence="12" id="KW-1185">Reference proteome</keyword>
<keyword evidence="7 8" id="KW-0133">Cell shape</keyword>
<dbReference type="GO" id="GO:0008360">
    <property type="term" value="P:regulation of cell shape"/>
    <property type="evidence" value="ECO:0007669"/>
    <property type="project" value="UniProtKB-KW"/>
</dbReference>
<proteinExistence type="inferred from homology"/>
<dbReference type="GO" id="GO:0005737">
    <property type="term" value="C:cytoplasm"/>
    <property type="evidence" value="ECO:0007669"/>
    <property type="project" value="UniProtKB-SubCell"/>
</dbReference>
<protein>
    <recommendedName>
        <fullName evidence="7 8">UDP-N-acetylmuramoylalanine--D-glutamate ligase</fullName>
        <ecNumber evidence="7 8">6.3.2.9</ecNumber>
    </recommendedName>
    <alternativeName>
        <fullName evidence="7">D-glutamic acid-adding enzyme</fullName>
    </alternativeName>
    <alternativeName>
        <fullName evidence="7">UDP-N-acetylmuramoyl-L-alanyl-D-glutamate synthetase</fullName>
    </alternativeName>
</protein>
<dbReference type="HAMAP" id="MF_00639">
    <property type="entry name" value="MurD"/>
    <property type="match status" value="1"/>
</dbReference>
<dbReference type="Gene3D" id="3.90.190.20">
    <property type="entry name" value="Mur ligase, C-terminal domain"/>
    <property type="match status" value="1"/>
</dbReference>
<dbReference type="SUPFAM" id="SSF53623">
    <property type="entry name" value="MurD-like peptide ligases, catalytic domain"/>
    <property type="match status" value="1"/>
</dbReference>
<keyword evidence="7 8" id="KW-0132">Cell division</keyword>
<dbReference type="AlphaFoldDB" id="A0A6L6YF00"/>
<dbReference type="GO" id="GO:0009252">
    <property type="term" value="P:peptidoglycan biosynthetic process"/>
    <property type="evidence" value="ECO:0007669"/>
    <property type="project" value="UniProtKB-UniRule"/>
</dbReference>
<evidence type="ECO:0000256" key="3">
    <source>
        <dbReference type="ARBA" id="ARBA00022490"/>
    </source>
</evidence>
<evidence type="ECO:0000256" key="2">
    <source>
        <dbReference type="ARBA" id="ARBA00004752"/>
    </source>
</evidence>
<dbReference type="Pfam" id="PF21799">
    <property type="entry name" value="MurD-like_N"/>
    <property type="match status" value="1"/>
</dbReference>
<dbReference type="Pfam" id="PF02875">
    <property type="entry name" value="Mur_ligase_C"/>
    <property type="match status" value="1"/>
</dbReference>
<keyword evidence="6 7" id="KW-0067">ATP-binding</keyword>
<feature type="domain" description="Mur ligase central" evidence="10">
    <location>
        <begin position="124"/>
        <end position="309"/>
    </location>
</feature>
<evidence type="ECO:0000256" key="6">
    <source>
        <dbReference type="ARBA" id="ARBA00022840"/>
    </source>
</evidence>
<comment type="similarity">
    <text evidence="7">Belongs to the MurCDEF family.</text>
</comment>
<evidence type="ECO:0000313" key="11">
    <source>
        <dbReference type="EMBL" id="MVX56176.1"/>
    </source>
</evidence>
<evidence type="ECO:0000259" key="10">
    <source>
        <dbReference type="Pfam" id="PF08245"/>
    </source>
</evidence>
<dbReference type="SUPFAM" id="SSF51984">
    <property type="entry name" value="MurCD N-terminal domain"/>
    <property type="match status" value="1"/>
</dbReference>
<evidence type="ECO:0000256" key="4">
    <source>
        <dbReference type="ARBA" id="ARBA00022598"/>
    </source>
</evidence>
<accession>A0A6L6YF00</accession>
<sequence>MDTKRTAVILGVGASGKTALRFLASRGWRVCAADTRTNPPGLEELKKEIPALEYVGTDLNERLIDKTDLVVISPGLSPEYSSFAPFIRAAKDKGIEVVGEIELFARELIRLRHFRGYRPKIIAITGTNGKTTTTMLCAHIVEEAAKSVCFAGNVGPNALGELDRLLKENKLPEYWVLELSSFQLETTSSLHCDSAALLNVTEDHLDWHGSMEKYAAAKRKIFSEDTVRVLNREDPLSMLSAEGVDRSLVRTFGADEPKALGEYGISTVGAIEWLCACQDSVKPTLMIPVNALRIRGRHNAMNALAASALTAAPGIDEAAILRALRDYKGEPHRVQLMLSSSGIDYVDDSKGTNVGATAAALKGFGRGKVVIILGGDGKGQDFAPLKEAIAEHAKAAVFIGRDAAQIEKAIDTPELKKAHAKNMEEAVRLCRGFAQAGDTILLSPACASWDMFKDYADRSRQFVVAAEEIAREEGQLC</sequence>
<organism evidence="11 12">
    <name type="scientific">Parasutterella muris</name>
    <dbReference type="NCBI Taxonomy" id="2565572"/>
    <lineage>
        <taxon>Bacteria</taxon>
        <taxon>Pseudomonadati</taxon>
        <taxon>Pseudomonadota</taxon>
        <taxon>Betaproteobacteria</taxon>
        <taxon>Burkholderiales</taxon>
        <taxon>Sutterellaceae</taxon>
        <taxon>Parasutterella</taxon>
    </lineage>
</organism>
<dbReference type="InterPro" id="IPR013221">
    <property type="entry name" value="Mur_ligase_cen"/>
</dbReference>
<keyword evidence="5 7" id="KW-0547">Nucleotide-binding</keyword>
<feature type="domain" description="Mur ligase C-terminal" evidence="9">
    <location>
        <begin position="332"/>
        <end position="446"/>
    </location>
</feature>
<dbReference type="GO" id="GO:0008764">
    <property type="term" value="F:UDP-N-acetylmuramoylalanine-D-glutamate ligase activity"/>
    <property type="evidence" value="ECO:0007669"/>
    <property type="project" value="UniProtKB-UniRule"/>
</dbReference>
<evidence type="ECO:0000256" key="1">
    <source>
        <dbReference type="ARBA" id="ARBA00004496"/>
    </source>
</evidence>
<comment type="pathway">
    <text evidence="2 7 8">Cell wall biogenesis; peptidoglycan biosynthesis.</text>
</comment>
<dbReference type="UniPathway" id="UPA00219"/>
<evidence type="ECO:0000259" key="9">
    <source>
        <dbReference type="Pfam" id="PF02875"/>
    </source>
</evidence>
<evidence type="ECO:0000256" key="7">
    <source>
        <dbReference type="HAMAP-Rule" id="MF_00639"/>
    </source>
</evidence>
<dbReference type="EMBL" id="WSRP01000006">
    <property type="protein sequence ID" value="MVX56176.1"/>
    <property type="molecule type" value="Genomic_DNA"/>
</dbReference>
<dbReference type="EC" id="6.3.2.9" evidence="7 8"/>
<comment type="subcellular location">
    <subcellularLocation>
        <location evidence="1 7 8">Cytoplasm</location>
    </subcellularLocation>
</comment>
<comment type="function">
    <text evidence="7 8">Cell wall formation. Catalyzes the addition of glutamate to the nucleotide precursor UDP-N-acetylmuramoyl-L-alanine (UMA).</text>
</comment>
<keyword evidence="3 7" id="KW-0963">Cytoplasm</keyword>
<dbReference type="InterPro" id="IPR036615">
    <property type="entry name" value="Mur_ligase_C_dom_sf"/>
</dbReference>
<dbReference type="Gene3D" id="3.40.50.720">
    <property type="entry name" value="NAD(P)-binding Rossmann-like Domain"/>
    <property type="match status" value="1"/>
</dbReference>
<comment type="catalytic activity">
    <reaction evidence="7 8">
        <text>UDP-N-acetyl-alpha-D-muramoyl-L-alanine + D-glutamate + ATP = UDP-N-acetyl-alpha-D-muramoyl-L-alanyl-D-glutamate + ADP + phosphate + H(+)</text>
        <dbReference type="Rhea" id="RHEA:16429"/>
        <dbReference type="ChEBI" id="CHEBI:15378"/>
        <dbReference type="ChEBI" id="CHEBI:29986"/>
        <dbReference type="ChEBI" id="CHEBI:30616"/>
        <dbReference type="ChEBI" id="CHEBI:43474"/>
        <dbReference type="ChEBI" id="CHEBI:83898"/>
        <dbReference type="ChEBI" id="CHEBI:83900"/>
        <dbReference type="ChEBI" id="CHEBI:456216"/>
        <dbReference type="EC" id="6.3.2.9"/>
    </reaction>
</comment>
<dbReference type="OrthoDB" id="9809796at2"/>
<dbReference type="Gene3D" id="3.40.1190.10">
    <property type="entry name" value="Mur-like, catalytic domain"/>
    <property type="match status" value="1"/>
</dbReference>
<dbReference type="InterPro" id="IPR004101">
    <property type="entry name" value="Mur_ligase_C"/>
</dbReference>
<dbReference type="Proteomes" id="UP000472580">
    <property type="component" value="Unassembled WGS sequence"/>
</dbReference>
<evidence type="ECO:0000256" key="8">
    <source>
        <dbReference type="RuleBase" id="RU003664"/>
    </source>
</evidence>
<comment type="caution">
    <text evidence="11">The sequence shown here is derived from an EMBL/GenBank/DDBJ whole genome shotgun (WGS) entry which is preliminary data.</text>
</comment>
<dbReference type="RefSeq" id="WP_160334608.1">
    <property type="nucleotide sequence ID" value="NZ_WSRP01000006.1"/>
</dbReference>
<keyword evidence="7 8" id="KW-0961">Cell wall biogenesis/degradation</keyword>
<evidence type="ECO:0000256" key="5">
    <source>
        <dbReference type="ARBA" id="ARBA00022741"/>
    </source>
</evidence>
<dbReference type="Pfam" id="PF08245">
    <property type="entry name" value="Mur_ligase_M"/>
    <property type="match status" value="1"/>
</dbReference>
<gene>
    <name evidence="7" type="primary">murD</name>
    <name evidence="11" type="ORF">E5987_03010</name>
</gene>
<dbReference type="GO" id="GO:0005524">
    <property type="term" value="F:ATP binding"/>
    <property type="evidence" value="ECO:0007669"/>
    <property type="project" value="UniProtKB-UniRule"/>
</dbReference>